<keyword evidence="1" id="KW-0812">Transmembrane</keyword>
<gene>
    <name evidence="2" type="ORF">SAMN05216276_107716</name>
</gene>
<evidence type="ECO:0008006" key="4">
    <source>
        <dbReference type="Google" id="ProtNLM"/>
    </source>
</evidence>
<organism evidence="2 3">
    <name type="scientific">Streptosporangium subroseum</name>
    <dbReference type="NCBI Taxonomy" id="106412"/>
    <lineage>
        <taxon>Bacteria</taxon>
        <taxon>Bacillati</taxon>
        <taxon>Actinomycetota</taxon>
        <taxon>Actinomycetes</taxon>
        <taxon>Streptosporangiales</taxon>
        <taxon>Streptosporangiaceae</taxon>
        <taxon>Streptosporangium</taxon>
    </lineage>
</organism>
<name>A0A239NZK2_9ACTN</name>
<keyword evidence="3" id="KW-1185">Reference proteome</keyword>
<protein>
    <recommendedName>
        <fullName evidence="4">SdpI/YhfL protein family protein</fullName>
    </recommendedName>
</protein>
<keyword evidence="1" id="KW-1133">Transmembrane helix</keyword>
<keyword evidence="1" id="KW-0472">Membrane</keyword>
<evidence type="ECO:0000313" key="3">
    <source>
        <dbReference type="Proteomes" id="UP000198282"/>
    </source>
</evidence>
<feature type="transmembrane region" description="Helical" evidence="1">
    <location>
        <begin position="71"/>
        <end position="93"/>
    </location>
</feature>
<dbReference type="Proteomes" id="UP000198282">
    <property type="component" value="Unassembled WGS sequence"/>
</dbReference>
<feature type="transmembrane region" description="Helical" evidence="1">
    <location>
        <begin position="6"/>
        <end position="29"/>
    </location>
</feature>
<dbReference type="EMBL" id="FZOD01000077">
    <property type="protein sequence ID" value="SNT60321.1"/>
    <property type="molecule type" value="Genomic_DNA"/>
</dbReference>
<accession>A0A239NZK2</accession>
<evidence type="ECO:0000313" key="2">
    <source>
        <dbReference type="EMBL" id="SNT60321.1"/>
    </source>
</evidence>
<sequence length="102" mass="11525">MTLHMAASILGWAALLLGCAIGAHGLFILKTNRLPNWYHRYDQRPARPVAWSFLSMATFVVMTTLPQVMNWASWLVLAFTLLAVVPLAGYLVLAMKKRVRRQ</sequence>
<dbReference type="AlphaFoldDB" id="A0A239NZK2"/>
<reference evidence="2 3" key="1">
    <citation type="submission" date="2017-06" db="EMBL/GenBank/DDBJ databases">
        <authorList>
            <person name="Kim H.J."/>
            <person name="Triplett B.A."/>
        </authorList>
    </citation>
    <scope>NUCLEOTIDE SEQUENCE [LARGE SCALE GENOMIC DNA]</scope>
    <source>
        <strain evidence="2 3">CGMCC 4.2132</strain>
    </source>
</reference>
<feature type="transmembrane region" description="Helical" evidence="1">
    <location>
        <begin position="49"/>
        <end position="65"/>
    </location>
</feature>
<evidence type="ECO:0000256" key="1">
    <source>
        <dbReference type="SAM" id="Phobius"/>
    </source>
</evidence>
<proteinExistence type="predicted"/>